<comment type="caution">
    <text evidence="1">The sequence shown here is derived from an EMBL/GenBank/DDBJ whole genome shotgun (WGS) entry which is preliminary data.</text>
</comment>
<evidence type="ECO:0000313" key="1">
    <source>
        <dbReference type="EMBL" id="GIY31657.1"/>
    </source>
</evidence>
<proteinExistence type="predicted"/>
<keyword evidence="2" id="KW-1185">Reference proteome</keyword>
<sequence length="149" mass="17196">MKLPCTILLLKTQNGYEIRVLSFGASVIHSDCKRGTVPWECLVGVPHTCPRNGFLYLNAFRVSSQITILLLSHWTDILLMQRFTCTPMQIASSDFCKGLMNESRVLLSEFQHRIYNSHVRSDCQWVWTLSTPRRESQYVLGDDKRSENI</sequence>
<dbReference type="Proteomes" id="UP001054837">
    <property type="component" value="Unassembled WGS sequence"/>
</dbReference>
<protein>
    <submittedName>
        <fullName evidence="1">Uncharacterized protein</fullName>
    </submittedName>
</protein>
<evidence type="ECO:0000313" key="2">
    <source>
        <dbReference type="Proteomes" id="UP001054837"/>
    </source>
</evidence>
<reference evidence="1 2" key="1">
    <citation type="submission" date="2021-06" db="EMBL/GenBank/DDBJ databases">
        <title>Caerostris darwini draft genome.</title>
        <authorList>
            <person name="Kono N."/>
            <person name="Arakawa K."/>
        </authorList>
    </citation>
    <scope>NUCLEOTIDE SEQUENCE [LARGE SCALE GENOMIC DNA]</scope>
</reference>
<accession>A0AAV4SDU2</accession>
<gene>
    <name evidence="1" type="ORF">CDAR_212351</name>
</gene>
<dbReference type="AlphaFoldDB" id="A0AAV4SDU2"/>
<organism evidence="1 2">
    <name type="scientific">Caerostris darwini</name>
    <dbReference type="NCBI Taxonomy" id="1538125"/>
    <lineage>
        <taxon>Eukaryota</taxon>
        <taxon>Metazoa</taxon>
        <taxon>Ecdysozoa</taxon>
        <taxon>Arthropoda</taxon>
        <taxon>Chelicerata</taxon>
        <taxon>Arachnida</taxon>
        <taxon>Araneae</taxon>
        <taxon>Araneomorphae</taxon>
        <taxon>Entelegynae</taxon>
        <taxon>Araneoidea</taxon>
        <taxon>Araneidae</taxon>
        <taxon>Caerostris</taxon>
    </lineage>
</organism>
<name>A0AAV4SDU2_9ARAC</name>
<dbReference type="EMBL" id="BPLQ01007707">
    <property type="protein sequence ID" value="GIY31657.1"/>
    <property type="molecule type" value="Genomic_DNA"/>
</dbReference>